<dbReference type="InterPro" id="IPR038636">
    <property type="entry name" value="Wzi_sf"/>
</dbReference>
<proteinExistence type="predicted"/>
<sequence>MRILLCKTFWFFIFLLINIIPLQAQSFVSSVEYGATVHTGDNTPLWQASLQHGLSSIDNNTYLRGGTFYKDTIRSWVFDTGLDLAVASGFTSVFVMQQAYADIRYKWLGLRFGSWEEMPTPLNHSLSSGGMSWSGNALPIPQIRVGFPDYITLFPFFKLKCETSYGWFTDNNFQKKIVGETSNNYTKNTKYHHKSLYIRIGKPQWHLSFEGGYTLDEQFGGYQMAGKKQIWDLGNSLKDYIVAFFPQGGGEDGPANETYFKGNYTGNEHLKFSYQLKNSVISAYMENYFEDFSAMGKLNGVDGLWGIEYATHQKQVINAIVLEYLQTTNQCGPLSAAILGDNSKENIINGADNYYNNGIYTGWQHWGMALGNPLLRSPIYNQNGYLGFPYNRIKAVHIGWSGDITDKWTYRMKLTYNQTFGTATSPTLDILDNYSTFAEVTYIPQVANGWILTASTAFDTGYLYGDNWGIQLKINKRF</sequence>
<dbReference type="AlphaFoldDB" id="A0A5J4RQ43"/>
<gene>
    <name evidence="1" type="ORF">EZS27_016233</name>
</gene>
<accession>A0A5J4RQ43</accession>
<evidence type="ECO:0008006" key="2">
    <source>
        <dbReference type="Google" id="ProtNLM"/>
    </source>
</evidence>
<evidence type="ECO:0000313" key="1">
    <source>
        <dbReference type="EMBL" id="KAA6335555.1"/>
    </source>
</evidence>
<reference evidence="1" key="1">
    <citation type="submission" date="2019-03" db="EMBL/GenBank/DDBJ databases">
        <title>Single cell metagenomics reveals metabolic interactions within the superorganism composed of flagellate Streblomastix strix and complex community of Bacteroidetes bacteria on its surface.</title>
        <authorList>
            <person name="Treitli S.C."/>
            <person name="Kolisko M."/>
            <person name="Husnik F."/>
            <person name="Keeling P."/>
            <person name="Hampl V."/>
        </authorList>
    </citation>
    <scope>NUCLEOTIDE SEQUENCE</scope>
    <source>
        <strain evidence="1">STM</strain>
    </source>
</reference>
<organism evidence="1">
    <name type="scientific">termite gut metagenome</name>
    <dbReference type="NCBI Taxonomy" id="433724"/>
    <lineage>
        <taxon>unclassified sequences</taxon>
        <taxon>metagenomes</taxon>
        <taxon>organismal metagenomes</taxon>
    </lineage>
</organism>
<dbReference type="EMBL" id="SNRY01000881">
    <property type="protein sequence ID" value="KAA6335555.1"/>
    <property type="molecule type" value="Genomic_DNA"/>
</dbReference>
<protein>
    <recommendedName>
        <fullName evidence="2">Capsule assembly protein Wzi</fullName>
    </recommendedName>
</protein>
<comment type="caution">
    <text evidence="1">The sequence shown here is derived from an EMBL/GenBank/DDBJ whole genome shotgun (WGS) entry which is preliminary data.</text>
</comment>
<dbReference type="Gene3D" id="2.40.160.130">
    <property type="entry name" value="Capsule assembly protein Wzi"/>
    <property type="match status" value="1"/>
</dbReference>
<name>A0A5J4RQ43_9ZZZZ</name>